<dbReference type="EMBL" id="LRDH01000175">
    <property type="protein sequence ID" value="PPV11890.1"/>
    <property type="molecule type" value="Genomic_DNA"/>
</dbReference>
<protein>
    <submittedName>
        <fullName evidence="1">Uncharacterized protein</fullName>
    </submittedName>
</protein>
<dbReference type="AlphaFoldDB" id="A0A2S7F4Z6"/>
<evidence type="ECO:0000313" key="2">
    <source>
        <dbReference type="Proteomes" id="UP000238081"/>
    </source>
</evidence>
<reference evidence="1 2" key="1">
    <citation type="submission" date="2016-01" db="EMBL/GenBank/DDBJ databases">
        <title>Characterization of the Clostridium difficile lineages that are prevalent in Hong Kong and China.</title>
        <authorList>
            <person name="Kwok J.S.-L."/>
            <person name="Lam W.-Y."/>
            <person name="Ip M."/>
            <person name="Chan T.-F."/>
            <person name="Hawkey P.M."/>
            <person name="Tsui S.K.-W."/>
        </authorList>
    </citation>
    <scope>NUCLEOTIDE SEQUENCE [LARGE SCALE GENOMIC DNA]</scope>
    <source>
        <strain evidence="1 2">300064</strain>
    </source>
</reference>
<comment type="caution">
    <text evidence="1">The sequence shown here is derived from an EMBL/GenBank/DDBJ whole genome shotgun (WGS) entry which is preliminary data.</text>
</comment>
<gene>
    <name evidence="1" type="ORF">AWN73_20240</name>
</gene>
<evidence type="ECO:0000313" key="1">
    <source>
        <dbReference type="EMBL" id="PPV11890.1"/>
    </source>
</evidence>
<dbReference type="Proteomes" id="UP000238081">
    <property type="component" value="Unassembled WGS sequence"/>
</dbReference>
<sequence length="168" mass="20109">MIIKKEGVINDIIYNNTVYHNGEYRIYPTLSQLKNLIKEIIQSKATTECIRVTPFYNNAKLNQQIEFDEYMFYMECREHVDDKSVENHIGLCIDKKYVDMNYEEIRLGKILFPLCKNKDTETYKKSLEVYVEFLYELIPRLMEISKSKMELKDEDLAFGYFCFEVQSE</sequence>
<name>A0A2S7F4Z6_CLOBU</name>
<organism evidence="1 2">
    <name type="scientific">Clostridium butyricum</name>
    <dbReference type="NCBI Taxonomy" id="1492"/>
    <lineage>
        <taxon>Bacteria</taxon>
        <taxon>Bacillati</taxon>
        <taxon>Bacillota</taxon>
        <taxon>Clostridia</taxon>
        <taxon>Eubacteriales</taxon>
        <taxon>Clostridiaceae</taxon>
        <taxon>Clostridium</taxon>
    </lineage>
</organism>
<proteinExistence type="predicted"/>
<dbReference type="RefSeq" id="WP_104675717.1">
    <property type="nucleotide sequence ID" value="NZ_LRDH01000175.1"/>
</dbReference>
<accession>A0A2S7F4Z6</accession>